<dbReference type="GO" id="GO:0005886">
    <property type="term" value="C:plasma membrane"/>
    <property type="evidence" value="ECO:0007669"/>
    <property type="project" value="TreeGrafter"/>
</dbReference>
<feature type="signal peptide" evidence="2">
    <location>
        <begin position="1"/>
        <end position="23"/>
    </location>
</feature>
<dbReference type="Gene3D" id="2.60.40.420">
    <property type="entry name" value="Cupredoxins - blue copper proteins"/>
    <property type="match status" value="1"/>
</dbReference>
<dbReference type="Pfam" id="PF02298">
    <property type="entry name" value="Cu_bind_like"/>
    <property type="match status" value="1"/>
</dbReference>
<gene>
    <name evidence="4" type="ORF">CB5_LOCUS12525</name>
</gene>
<dbReference type="InterPro" id="IPR039391">
    <property type="entry name" value="Phytocyanin-like"/>
</dbReference>
<dbReference type="PROSITE" id="PS51485">
    <property type="entry name" value="PHYTOCYANIN"/>
    <property type="match status" value="1"/>
</dbReference>
<evidence type="ECO:0000313" key="4">
    <source>
        <dbReference type="EMBL" id="CAD1829314.1"/>
    </source>
</evidence>
<feature type="region of interest" description="Disordered" evidence="1">
    <location>
        <begin position="91"/>
        <end position="165"/>
    </location>
</feature>
<reference evidence="4" key="1">
    <citation type="submission" date="2020-07" db="EMBL/GenBank/DDBJ databases">
        <authorList>
            <person name="Lin J."/>
        </authorList>
    </citation>
    <scope>NUCLEOTIDE SEQUENCE</scope>
</reference>
<keyword evidence="2" id="KW-0732">Signal</keyword>
<dbReference type="PANTHER" id="PTHR33021">
    <property type="entry name" value="BLUE COPPER PROTEIN"/>
    <property type="match status" value="1"/>
</dbReference>
<dbReference type="CDD" id="cd04216">
    <property type="entry name" value="Phytocyanin"/>
    <property type="match status" value="1"/>
</dbReference>
<dbReference type="EMBL" id="LR862147">
    <property type="protein sequence ID" value="CAD1829314.1"/>
    <property type="molecule type" value="Genomic_DNA"/>
</dbReference>
<evidence type="ECO:0000259" key="3">
    <source>
        <dbReference type="PROSITE" id="PS51485"/>
    </source>
</evidence>
<dbReference type="GO" id="GO:0009055">
    <property type="term" value="F:electron transfer activity"/>
    <property type="evidence" value="ECO:0007669"/>
    <property type="project" value="InterPro"/>
</dbReference>
<dbReference type="SUPFAM" id="SSF49503">
    <property type="entry name" value="Cupredoxins"/>
    <property type="match status" value="1"/>
</dbReference>
<feature type="domain" description="Phytocyanin" evidence="3">
    <location>
        <begin position="24"/>
        <end position="130"/>
    </location>
</feature>
<evidence type="ECO:0000256" key="1">
    <source>
        <dbReference type="SAM" id="MobiDB-lite"/>
    </source>
</evidence>
<proteinExistence type="predicted"/>
<feature type="compositionally biased region" description="Low complexity" evidence="1">
    <location>
        <begin position="109"/>
        <end position="151"/>
    </location>
</feature>
<dbReference type="PANTHER" id="PTHR33021:SF492">
    <property type="entry name" value="UCLACYANIN 1"/>
    <property type="match status" value="1"/>
</dbReference>
<organism evidence="4">
    <name type="scientific">Ananas comosus var. bracteatus</name>
    <name type="common">red pineapple</name>
    <dbReference type="NCBI Taxonomy" id="296719"/>
    <lineage>
        <taxon>Eukaryota</taxon>
        <taxon>Viridiplantae</taxon>
        <taxon>Streptophyta</taxon>
        <taxon>Embryophyta</taxon>
        <taxon>Tracheophyta</taxon>
        <taxon>Spermatophyta</taxon>
        <taxon>Magnoliopsida</taxon>
        <taxon>Liliopsida</taxon>
        <taxon>Poales</taxon>
        <taxon>Bromeliaceae</taxon>
        <taxon>Bromelioideae</taxon>
        <taxon>Ananas</taxon>
    </lineage>
</organism>
<feature type="chain" id="PRO_5028271147" description="Phytocyanin domain-containing protein" evidence="2">
    <location>
        <begin position="24"/>
        <end position="209"/>
    </location>
</feature>
<evidence type="ECO:0000256" key="2">
    <source>
        <dbReference type="SAM" id="SignalP"/>
    </source>
</evidence>
<accession>A0A6V7PF47</accession>
<dbReference type="InterPro" id="IPR003245">
    <property type="entry name" value="Phytocyanin_dom"/>
</dbReference>
<protein>
    <recommendedName>
        <fullName evidence="3">Phytocyanin domain-containing protein</fullName>
    </recommendedName>
</protein>
<name>A0A6V7PF47_ANACO</name>
<dbReference type="AlphaFoldDB" id="A0A6V7PF47"/>
<dbReference type="InterPro" id="IPR008972">
    <property type="entry name" value="Cupredoxin"/>
</dbReference>
<sequence length="209" mass="21037">MASMRAALVCIASMAAMVRFARSADYTVGGPSGGWDTSTDLKTWAANQKLAVGDSLTFTYQSFHDVVEVTKSGYDSCSAANSLATYTGGSTAIPLASPARSRRPPLRRLPPTTATASPPHSPKHSSNNGHNSKPPAAAPANAPAASPVNAPTSSEAISAPPERSSDFLPVKAAPAAAPTSAAAVAGCGRWVNVALGALAGLGLLAVVNL</sequence>